<dbReference type="InterPro" id="IPR027934">
    <property type="entry name" value="CES_Znf_RING"/>
</dbReference>
<feature type="compositionally biased region" description="Acidic residues" evidence="1">
    <location>
        <begin position="193"/>
        <end position="202"/>
    </location>
</feature>
<dbReference type="EMBL" id="QGKX02001290">
    <property type="protein sequence ID" value="KAF3539934.1"/>
    <property type="molecule type" value="Genomic_DNA"/>
</dbReference>
<organism evidence="3 4">
    <name type="scientific">Brassica cretica</name>
    <name type="common">Mustard</name>
    <dbReference type="NCBI Taxonomy" id="69181"/>
    <lineage>
        <taxon>Eukaryota</taxon>
        <taxon>Viridiplantae</taxon>
        <taxon>Streptophyta</taxon>
        <taxon>Embryophyta</taxon>
        <taxon>Tracheophyta</taxon>
        <taxon>Spermatophyta</taxon>
        <taxon>Magnoliopsida</taxon>
        <taxon>eudicotyledons</taxon>
        <taxon>Gunneridae</taxon>
        <taxon>Pentapetalae</taxon>
        <taxon>rosids</taxon>
        <taxon>malvids</taxon>
        <taxon>Brassicales</taxon>
        <taxon>Brassicaceae</taxon>
        <taxon>Brassiceae</taxon>
        <taxon>Brassica</taxon>
    </lineage>
</organism>
<evidence type="ECO:0000256" key="1">
    <source>
        <dbReference type="SAM" id="MobiDB-lite"/>
    </source>
</evidence>
<dbReference type="Pfam" id="PF14569">
    <property type="entry name" value="zf-UDP"/>
    <property type="match status" value="1"/>
</dbReference>
<name>A0A8S9QNT6_BRACR</name>
<evidence type="ECO:0000259" key="2">
    <source>
        <dbReference type="Pfam" id="PF14569"/>
    </source>
</evidence>
<dbReference type="InterPro" id="IPR013083">
    <property type="entry name" value="Znf_RING/FYVE/PHD"/>
</dbReference>
<sequence>MGASAGLVAGSHNRNELVVIHNHEEPKPLKNLDGQFCHATSTRGDKGRSPQCKTRYKRLRGSPRVEGYEDEEDIDDIEHEFNIDDEHNKQNHSAESMLYGKMSYGRGPDDDENGRFPPAIAGGHSRHVSGEFPVGGEHGLHKRIHAYPSSDADELLFSLSSVTRSERWDDKKEGGWRERMDDWKLQQGNLGPEPDDDPDMGL</sequence>
<dbReference type="SUPFAM" id="SSF57850">
    <property type="entry name" value="RING/U-box"/>
    <property type="match status" value="1"/>
</dbReference>
<evidence type="ECO:0000313" key="3">
    <source>
        <dbReference type="EMBL" id="KAF3539934.1"/>
    </source>
</evidence>
<evidence type="ECO:0000313" key="4">
    <source>
        <dbReference type="Proteomes" id="UP000712600"/>
    </source>
</evidence>
<feature type="compositionally biased region" description="Basic and acidic residues" evidence="1">
    <location>
        <begin position="164"/>
        <end position="184"/>
    </location>
</feature>
<feature type="domain" description="Cellulose synthase RING-type zinc finger" evidence="2">
    <location>
        <begin position="46"/>
        <end position="73"/>
    </location>
</feature>
<reference evidence="3" key="1">
    <citation type="submission" date="2019-12" db="EMBL/GenBank/DDBJ databases">
        <title>Genome sequencing and annotation of Brassica cretica.</title>
        <authorList>
            <person name="Studholme D.J."/>
            <person name="Sarris P."/>
        </authorList>
    </citation>
    <scope>NUCLEOTIDE SEQUENCE</scope>
    <source>
        <strain evidence="3">PFS-109/04</strain>
        <tissue evidence="3">Leaf</tissue>
    </source>
</reference>
<dbReference type="Gene3D" id="3.30.40.10">
    <property type="entry name" value="Zinc/RING finger domain, C3HC4 (zinc finger)"/>
    <property type="match status" value="1"/>
</dbReference>
<protein>
    <recommendedName>
        <fullName evidence="2">Cellulose synthase RING-type zinc finger domain-containing protein</fullName>
    </recommendedName>
</protein>
<comment type="caution">
    <text evidence="3">The sequence shown here is derived from an EMBL/GenBank/DDBJ whole genome shotgun (WGS) entry which is preliminary data.</text>
</comment>
<dbReference type="Proteomes" id="UP000712600">
    <property type="component" value="Unassembled WGS sequence"/>
</dbReference>
<gene>
    <name evidence="3" type="ORF">F2Q69_00018950</name>
</gene>
<accession>A0A8S9QNT6</accession>
<feature type="region of interest" description="Disordered" evidence="1">
    <location>
        <begin position="25"/>
        <end position="72"/>
    </location>
</feature>
<dbReference type="AlphaFoldDB" id="A0A8S9QNT6"/>
<feature type="region of interest" description="Disordered" evidence="1">
    <location>
        <begin position="100"/>
        <end position="136"/>
    </location>
</feature>
<proteinExistence type="predicted"/>
<feature type="region of interest" description="Disordered" evidence="1">
    <location>
        <begin position="163"/>
        <end position="202"/>
    </location>
</feature>